<evidence type="ECO:0000313" key="3">
    <source>
        <dbReference type="Proteomes" id="UP001157418"/>
    </source>
</evidence>
<organism evidence="2 3">
    <name type="scientific">Lactuca virosa</name>
    <dbReference type="NCBI Taxonomy" id="75947"/>
    <lineage>
        <taxon>Eukaryota</taxon>
        <taxon>Viridiplantae</taxon>
        <taxon>Streptophyta</taxon>
        <taxon>Embryophyta</taxon>
        <taxon>Tracheophyta</taxon>
        <taxon>Spermatophyta</taxon>
        <taxon>Magnoliopsida</taxon>
        <taxon>eudicotyledons</taxon>
        <taxon>Gunneridae</taxon>
        <taxon>Pentapetalae</taxon>
        <taxon>asterids</taxon>
        <taxon>campanulids</taxon>
        <taxon>Asterales</taxon>
        <taxon>Asteraceae</taxon>
        <taxon>Cichorioideae</taxon>
        <taxon>Cichorieae</taxon>
        <taxon>Lactucinae</taxon>
        <taxon>Lactuca</taxon>
    </lineage>
</organism>
<name>A0AAU9LL41_9ASTR</name>
<accession>A0AAU9LL41</accession>
<dbReference type="AlphaFoldDB" id="A0AAU9LL41"/>
<comment type="caution">
    <text evidence="2">The sequence shown here is derived from an EMBL/GenBank/DDBJ whole genome shotgun (WGS) entry which is preliminary data.</text>
</comment>
<reference evidence="2 3" key="1">
    <citation type="submission" date="2022-01" db="EMBL/GenBank/DDBJ databases">
        <authorList>
            <person name="Xiong W."/>
            <person name="Schranz E."/>
        </authorList>
    </citation>
    <scope>NUCLEOTIDE SEQUENCE [LARGE SCALE GENOMIC DNA]</scope>
</reference>
<feature type="compositionally biased region" description="Acidic residues" evidence="1">
    <location>
        <begin position="1"/>
        <end position="10"/>
    </location>
</feature>
<feature type="region of interest" description="Disordered" evidence="1">
    <location>
        <begin position="1"/>
        <end position="24"/>
    </location>
</feature>
<gene>
    <name evidence="2" type="ORF">LVIROSA_LOCUS2972</name>
</gene>
<evidence type="ECO:0000313" key="2">
    <source>
        <dbReference type="EMBL" id="CAH1415102.1"/>
    </source>
</evidence>
<dbReference type="Proteomes" id="UP001157418">
    <property type="component" value="Unassembled WGS sequence"/>
</dbReference>
<dbReference type="EMBL" id="CAKMRJ010000001">
    <property type="protein sequence ID" value="CAH1415102.1"/>
    <property type="molecule type" value="Genomic_DNA"/>
</dbReference>
<evidence type="ECO:0000256" key="1">
    <source>
        <dbReference type="SAM" id="MobiDB-lite"/>
    </source>
</evidence>
<protein>
    <submittedName>
        <fullName evidence="2">Uncharacterized protein</fullName>
    </submittedName>
</protein>
<sequence>MDPVQVDDLDQPVNDVQVDDPVQPVNDVQVDPIQVDDHAQLINDVPAQPVATGKRIRKYSERITEIGLRMKVLKKEGSIDHHPMVLE</sequence>
<keyword evidence="3" id="KW-1185">Reference proteome</keyword>
<proteinExistence type="predicted"/>
<feature type="compositionally biased region" description="Low complexity" evidence="1">
    <location>
        <begin position="11"/>
        <end position="24"/>
    </location>
</feature>